<protein>
    <submittedName>
        <fullName evidence="1">Uncharacterized protein</fullName>
    </submittedName>
</protein>
<reference evidence="1 2" key="1">
    <citation type="submission" date="2009-07" db="EMBL/GenBank/DDBJ databases">
        <authorList>
            <person name="Madupu R."/>
            <person name="Durkin A.S."/>
            <person name="Torralba M."/>
            <person name="Methe B."/>
            <person name="Sutton G.G."/>
            <person name="Strausberg R.L."/>
            <person name="Nelson K.E."/>
        </authorList>
    </citation>
    <scope>NUCLEOTIDE SEQUENCE [LARGE SCALE GENOMIC DNA]</scope>
    <source>
        <strain evidence="1 2">SK82</strain>
    </source>
</reference>
<dbReference type="EMBL" id="ACVR01000007">
    <property type="protein sequence ID" value="EET83912.1"/>
    <property type="molecule type" value="Genomic_DNA"/>
</dbReference>
<evidence type="ECO:0000313" key="2">
    <source>
        <dbReference type="Proteomes" id="UP000018419"/>
    </source>
</evidence>
<sequence>MKLDQGQIDLILIKNLLGARFQQIKNGKTESRLLSKNKK</sequence>
<name>A0ABP2GQ94_ACIRA</name>
<comment type="caution">
    <text evidence="1">The sequence shown here is derived from an EMBL/GenBank/DDBJ whole genome shotgun (WGS) entry which is preliminary data.</text>
</comment>
<accession>A0ABP2GQ94</accession>
<keyword evidence="2" id="KW-1185">Reference proteome</keyword>
<evidence type="ECO:0000313" key="1">
    <source>
        <dbReference type="EMBL" id="EET83912.1"/>
    </source>
</evidence>
<proteinExistence type="predicted"/>
<gene>
    <name evidence="1" type="ORF">ACIRA0001_0760</name>
</gene>
<organism evidence="1 2">
    <name type="scientific">Acinetobacter radioresistens SK82</name>
    <dbReference type="NCBI Taxonomy" id="596318"/>
    <lineage>
        <taxon>Bacteria</taxon>
        <taxon>Pseudomonadati</taxon>
        <taxon>Pseudomonadota</taxon>
        <taxon>Gammaproteobacteria</taxon>
        <taxon>Moraxellales</taxon>
        <taxon>Moraxellaceae</taxon>
        <taxon>Acinetobacter</taxon>
    </lineage>
</organism>
<dbReference type="Proteomes" id="UP000018419">
    <property type="component" value="Unassembled WGS sequence"/>
</dbReference>